<gene>
    <name evidence="14" type="ORF">BB561_002120</name>
</gene>
<evidence type="ECO:0000313" key="15">
    <source>
        <dbReference type="Proteomes" id="UP000245383"/>
    </source>
</evidence>
<proteinExistence type="inferred from homology"/>
<dbReference type="GO" id="GO:0016887">
    <property type="term" value="F:ATP hydrolysis activity"/>
    <property type="evidence" value="ECO:0007669"/>
    <property type="project" value="RHEA"/>
</dbReference>
<evidence type="ECO:0000259" key="13">
    <source>
        <dbReference type="PROSITE" id="PS50051"/>
    </source>
</evidence>
<organism evidence="14 15">
    <name type="scientific">Smittium simulii</name>
    <dbReference type="NCBI Taxonomy" id="133385"/>
    <lineage>
        <taxon>Eukaryota</taxon>
        <taxon>Fungi</taxon>
        <taxon>Fungi incertae sedis</taxon>
        <taxon>Zoopagomycota</taxon>
        <taxon>Kickxellomycotina</taxon>
        <taxon>Harpellomycetes</taxon>
        <taxon>Harpellales</taxon>
        <taxon>Legeriomycetaceae</taxon>
        <taxon>Smittium</taxon>
    </lineage>
</organism>
<keyword evidence="8 10" id="KW-0238">DNA-binding</keyword>
<comment type="catalytic activity">
    <reaction evidence="11">
        <text>ATP + H2O = ADP + phosphate + H(+)</text>
        <dbReference type="Rhea" id="RHEA:13065"/>
        <dbReference type="ChEBI" id="CHEBI:15377"/>
        <dbReference type="ChEBI" id="CHEBI:15378"/>
        <dbReference type="ChEBI" id="CHEBI:30616"/>
        <dbReference type="ChEBI" id="CHEBI:43474"/>
        <dbReference type="ChEBI" id="CHEBI:456216"/>
        <dbReference type="EC" id="3.6.4.12"/>
    </reaction>
</comment>
<dbReference type="GO" id="GO:0005524">
    <property type="term" value="F:ATP binding"/>
    <property type="evidence" value="ECO:0007669"/>
    <property type="project" value="UniProtKB-UniRule"/>
</dbReference>
<dbReference type="SMART" id="SM00382">
    <property type="entry name" value="AAA"/>
    <property type="match status" value="1"/>
</dbReference>
<keyword evidence="3 11" id="KW-0235">DNA replication</keyword>
<dbReference type="Proteomes" id="UP000245383">
    <property type="component" value="Unassembled WGS sequence"/>
</dbReference>
<sequence>MATSVQKPYVPLNIENIGILSEDLYKERVNFFKEFLNQDYSENIYIPELKRLAQAGGGRFVVDIDQLREYDNDACEAILKQPSEYIPAFEAASTEIARGYLNKDKVPAAIGSSGADGFYIPMGFVGSFGEQHISPRKLGSDLLGKLVCIEGIVTRTSLVRPKVVRSVHYSEKKNAFYSKLYNDQTSSNNGFGTLNLENPVMNSSGYPKEDEEGNPLTTEYGLSYYANHQTINIQEMPERAPPGQLPRGVDVILDNDLVDSTKPGDRILVVGIYRALAGKNSASTSGVFRSLVLANSVRGFGASSLIWSGISEGSGGNSSSNKSSNGAAPVIPITDGDIKNIRSLSKRDDIVNILSNSLAPSGCEQNLDNGSHIRGDINMLMVGDPSTAKSQLLRYVLRIAPLAIATTGRGSSGVGLTAAVTTDKDTGERRLEAGAMVLADRGIVCIDEFDKMTDGDRVAIHEAMEQQTVTIAKAGIHATLNARCSVVAAANPIYGRYDPSRPPHQNIALPDSLLSRFDLLYIVTDVAEEEKDRELSLHVLNMHRYIPNGLDPGQPIDDLLDASSLTASANEDTDKSKDQILSTQFLRRYIYYAKSLFKPKLLKSSAEIIANAYANLRTHAAMASSGRRMGTPTTSPITPRTLETLIRLASAHAKARLSSEIEEIDANEAKALLSFALFRENIENAKQTNAAKQKSKKNDHKSKKLRTDYDNDDSDSSDIVDNQKNKSSEPSSSKVATKPKSKQLSKRSKKIKKSAAQKYKDLLHDDDDDADFDLYDSGEDSEELSAPSSPELLPARSKSNNNVYVEVQKGNVSDEDINSDVEMQSTEIVIKQLEPHRFEKFKTCFHAAISNGSLVTSDEGVGWSISNEIVVSVNKNLSSSDEEFTLEEVILALKSLQDENRVFISDDSVYMI</sequence>
<feature type="compositionally biased region" description="Acidic residues" evidence="12">
    <location>
        <begin position="764"/>
        <end position="783"/>
    </location>
</feature>
<dbReference type="Pfam" id="PF23191">
    <property type="entry name" value="WHD_MCM3_C"/>
    <property type="match status" value="1"/>
</dbReference>
<evidence type="ECO:0000256" key="4">
    <source>
        <dbReference type="ARBA" id="ARBA00022741"/>
    </source>
</evidence>
<dbReference type="Pfam" id="PF17855">
    <property type="entry name" value="MCM_lid"/>
    <property type="match status" value="1"/>
</dbReference>
<dbReference type="InterPro" id="IPR008046">
    <property type="entry name" value="Mcm3"/>
</dbReference>
<dbReference type="Gene3D" id="3.30.1640.10">
    <property type="entry name" value="mini-chromosome maintenance (MCM) complex, chain A, domain 1"/>
    <property type="match status" value="1"/>
</dbReference>
<feature type="domain" description="MCM C-terminal AAA(+) ATPase" evidence="13">
    <location>
        <begin position="361"/>
        <end position="539"/>
    </location>
</feature>
<feature type="compositionally biased region" description="Basic residues" evidence="12">
    <location>
        <begin position="737"/>
        <end position="755"/>
    </location>
</feature>
<dbReference type="Pfam" id="PF14551">
    <property type="entry name" value="MCM_N"/>
    <property type="match status" value="1"/>
</dbReference>
<evidence type="ECO:0000256" key="2">
    <source>
        <dbReference type="ARBA" id="ARBA00008010"/>
    </source>
</evidence>
<dbReference type="OrthoDB" id="1882346at2759"/>
<dbReference type="PROSITE" id="PS50051">
    <property type="entry name" value="MCM_2"/>
    <property type="match status" value="1"/>
</dbReference>
<evidence type="ECO:0000256" key="11">
    <source>
        <dbReference type="RuleBase" id="RU368061"/>
    </source>
</evidence>
<keyword evidence="5 11" id="KW-0378">Hydrolase</keyword>
<dbReference type="InterPro" id="IPR041562">
    <property type="entry name" value="MCM_lid"/>
</dbReference>
<keyword evidence="4 10" id="KW-0547">Nucleotide-binding</keyword>
<accession>A0A2T9YRM4</accession>
<dbReference type="GO" id="GO:0042555">
    <property type="term" value="C:MCM complex"/>
    <property type="evidence" value="ECO:0007669"/>
    <property type="project" value="UniProtKB-UniRule"/>
</dbReference>
<dbReference type="InterPro" id="IPR003593">
    <property type="entry name" value="AAA+_ATPase"/>
</dbReference>
<dbReference type="Gene3D" id="2.20.28.10">
    <property type="match status" value="1"/>
</dbReference>
<comment type="similarity">
    <text evidence="2 10">Belongs to the MCM family.</text>
</comment>
<dbReference type="AlphaFoldDB" id="A0A2T9YRM4"/>
<dbReference type="Gene3D" id="3.40.50.300">
    <property type="entry name" value="P-loop containing nucleotide triphosphate hydrolases"/>
    <property type="match status" value="1"/>
</dbReference>
<dbReference type="SUPFAM" id="SSF52540">
    <property type="entry name" value="P-loop containing nucleoside triphosphate hydrolases"/>
    <property type="match status" value="1"/>
</dbReference>
<keyword evidence="9 11" id="KW-0539">Nucleus</keyword>
<feature type="compositionally biased region" description="Basic residues" evidence="12">
    <location>
        <begin position="693"/>
        <end position="704"/>
    </location>
</feature>
<comment type="subcellular location">
    <subcellularLocation>
        <location evidence="1 11">Nucleus</location>
    </subcellularLocation>
</comment>
<keyword evidence="15" id="KW-1185">Reference proteome</keyword>
<comment type="function">
    <text evidence="11">Acts as component of the MCM2-7 complex (MCM complex) which is the replicative helicase essential for 'once per cell cycle' DNA replication initiation and elongation in eukaryotic cells. The active ATPase sites in the MCM2-7 ring are formed through the interaction surfaces of two neighboring subunits such that a critical structure of a conserved arginine finger motif is provided in trans relative to the ATP-binding site of the Walker A box of the adjacent subunit. The six ATPase active sites, however, are likely to contribute differentially to the complex helicase activity.</text>
</comment>
<dbReference type="SUPFAM" id="SSF50249">
    <property type="entry name" value="Nucleic acid-binding proteins"/>
    <property type="match status" value="1"/>
</dbReference>
<dbReference type="GO" id="GO:1902975">
    <property type="term" value="P:mitotic DNA replication initiation"/>
    <property type="evidence" value="ECO:0007669"/>
    <property type="project" value="TreeGrafter"/>
</dbReference>
<dbReference type="InterPro" id="IPR027925">
    <property type="entry name" value="MCM_N"/>
</dbReference>
<dbReference type="Gene3D" id="2.40.50.140">
    <property type="entry name" value="Nucleic acid-binding proteins"/>
    <property type="match status" value="1"/>
</dbReference>
<evidence type="ECO:0000256" key="3">
    <source>
        <dbReference type="ARBA" id="ARBA00022705"/>
    </source>
</evidence>
<dbReference type="InterPro" id="IPR056575">
    <property type="entry name" value="WH_MCM3_C"/>
</dbReference>
<dbReference type="InterPro" id="IPR027417">
    <property type="entry name" value="P-loop_NTPase"/>
</dbReference>
<evidence type="ECO:0000256" key="9">
    <source>
        <dbReference type="ARBA" id="ARBA00023242"/>
    </source>
</evidence>
<protein>
    <recommendedName>
        <fullName evidence="11">DNA replication licensing factor MCM3</fullName>
        <ecNumber evidence="11">3.6.4.12</ecNumber>
    </recommendedName>
</protein>
<dbReference type="GO" id="GO:0005656">
    <property type="term" value="C:nuclear pre-replicative complex"/>
    <property type="evidence" value="ECO:0007669"/>
    <property type="project" value="UniProtKB-ARBA"/>
</dbReference>
<dbReference type="Pfam" id="PF00493">
    <property type="entry name" value="MCM"/>
    <property type="match status" value="1"/>
</dbReference>
<dbReference type="InterPro" id="IPR031327">
    <property type="entry name" value="MCM"/>
</dbReference>
<dbReference type="InterPro" id="IPR033762">
    <property type="entry name" value="MCM_OB"/>
</dbReference>
<dbReference type="GO" id="GO:0017116">
    <property type="term" value="F:single-stranded DNA helicase activity"/>
    <property type="evidence" value="ECO:0007669"/>
    <property type="project" value="TreeGrafter"/>
</dbReference>
<dbReference type="GO" id="GO:0003697">
    <property type="term" value="F:single-stranded DNA binding"/>
    <property type="evidence" value="ECO:0007669"/>
    <property type="project" value="TreeGrafter"/>
</dbReference>
<evidence type="ECO:0000256" key="8">
    <source>
        <dbReference type="ARBA" id="ARBA00023125"/>
    </source>
</evidence>
<dbReference type="PANTHER" id="PTHR11630:SF46">
    <property type="entry name" value="DNA REPLICATION LICENSING FACTOR MCM3-RELATED"/>
    <property type="match status" value="1"/>
</dbReference>
<evidence type="ECO:0000256" key="6">
    <source>
        <dbReference type="ARBA" id="ARBA00022806"/>
    </source>
</evidence>
<dbReference type="GO" id="GO:0031261">
    <property type="term" value="C:DNA replication preinitiation complex"/>
    <property type="evidence" value="ECO:0007669"/>
    <property type="project" value="UniProtKB-ARBA"/>
</dbReference>
<name>A0A2T9YRM4_9FUNG</name>
<evidence type="ECO:0000256" key="5">
    <source>
        <dbReference type="ARBA" id="ARBA00022801"/>
    </source>
</evidence>
<dbReference type="Pfam" id="PF17207">
    <property type="entry name" value="MCM_OB"/>
    <property type="match status" value="1"/>
</dbReference>
<dbReference type="InterPro" id="IPR001208">
    <property type="entry name" value="MCM_dom"/>
</dbReference>
<dbReference type="EMBL" id="MBFR01000068">
    <property type="protein sequence ID" value="PVU94995.1"/>
    <property type="molecule type" value="Genomic_DNA"/>
</dbReference>
<reference evidence="14 15" key="1">
    <citation type="journal article" date="2018" name="MBio">
        <title>Comparative Genomics Reveals the Core Gene Toolbox for the Fungus-Insect Symbiosis.</title>
        <authorList>
            <person name="Wang Y."/>
            <person name="Stata M."/>
            <person name="Wang W."/>
            <person name="Stajich J.E."/>
            <person name="White M.M."/>
            <person name="Moncalvo J.M."/>
        </authorList>
    </citation>
    <scope>NUCLEOTIDE SEQUENCE [LARGE SCALE GENOMIC DNA]</scope>
    <source>
        <strain evidence="14 15">SWE-8-4</strain>
    </source>
</reference>
<evidence type="ECO:0000256" key="7">
    <source>
        <dbReference type="ARBA" id="ARBA00022840"/>
    </source>
</evidence>
<dbReference type="GO" id="GO:0006279">
    <property type="term" value="P:premeiotic DNA replication"/>
    <property type="evidence" value="ECO:0007669"/>
    <property type="project" value="UniProtKB-ARBA"/>
</dbReference>
<dbReference type="PROSITE" id="PS00847">
    <property type="entry name" value="MCM_1"/>
    <property type="match status" value="1"/>
</dbReference>
<keyword evidence="7 10" id="KW-0067">ATP-binding</keyword>
<evidence type="ECO:0000256" key="12">
    <source>
        <dbReference type="SAM" id="MobiDB-lite"/>
    </source>
</evidence>
<dbReference type="GO" id="GO:0043596">
    <property type="term" value="C:nuclear replication fork"/>
    <property type="evidence" value="ECO:0007669"/>
    <property type="project" value="UniProtKB-ARBA"/>
</dbReference>
<dbReference type="InterPro" id="IPR018525">
    <property type="entry name" value="MCM_CS"/>
</dbReference>
<feature type="region of interest" description="Disordered" evidence="12">
    <location>
        <begin position="687"/>
        <end position="800"/>
    </location>
</feature>
<dbReference type="PRINTS" id="PR01659">
    <property type="entry name" value="MCMPROTEIN3"/>
</dbReference>
<dbReference type="PANTHER" id="PTHR11630">
    <property type="entry name" value="DNA REPLICATION LICENSING FACTOR MCM FAMILY MEMBER"/>
    <property type="match status" value="1"/>
</dbReference>
<evidence type="ECO:0000256" key="10">
    <source>
        <dbReference type="RuleBase" id="RU004070"/>
    </source>
</evidence>
<comment type="subunit">
    <text evidence="11">Component of the MCM2-7 complex.</text>
</comment>
<dbReference type="SMART" id="SM00350">
    <property type="entry name" value="MCM"/>
    <property type="match status" value="1"/>
</dbReference>
<keyword evidence="6 11" id="KW-0347">Helicase</keyword>
<evidence type="ECO:0000313" key="14">
    <source>
        <dbReference type="EMBL" id="PVU94995.1"/>
    </source>
</evidence>
<dbReference type="PRINTS" id="PR01657">
    <property type="entry name" value="MCMFAMILY"/>
</dbReference>
<dbReference type="STRING" id="133385.A0A2T9YRM4"/>
<dbReference type="GO" id="GO:0006271">
    <property type="term" value="P:DNA strand elongation involved in DNA replication"/>
    <property type="evidence" value="ECO:0007669"/>
    <property type="project" value="TreeGrafter"/>
</dbReference>
<dbReference type="InterPro" id="IPR012340">
    <property type="entry name" value="NA-bd_OB-fold"/>
</dbReference>
<evidence type="ECO:0000256" key="1">
    <source>
        <dbReference type="ARBA" id="ARBA00004123"/>
    </source>
</evidence>
<dbReference type="EC" id="3.6.4.12" evidence="11"/>
<feature type="compositionally biased region" description="Low complexity" evidence="12">
    <location>
        <begin position="784"/>
        <end position="795"/>
    </location>
</feature>
<dbReference type="GO" id="GO:0000727">
    <property type="term" value="P:double-strand break repair via break-induced replication"/>
    <property type="evidence" value="ECO:0007669"/>
    <property type="project" value="TreeGrafter"/>
</dbReference>
<comment type="caution">
    <text evidence="14">The sequence shown here is derived from an EMBL/GenBank/DDBJ whole genome shotgun (WGS) entry which is preliminary data.</text>
</comment>